<dbReference type="Pfam" id="PF18967">
    <property type="entry name" value="PycTM"/>
    <property type="match status" value="1"/>
</dbReference>
<keyword evidence="5 8" id="KW-1133">Transmembrane helix</keyword>
<keyword evidence="11" id="KW-1185">Reference proteome</keyword>
<keyword evidence="7 8" id="KW-0472">Membrane</keyword>
<dbReference type="Proteomes" id="UP001501509">
    <property type="component" value="Unassembled WGS sequence"/>
</dbReference>
<proteinExistence type="predicted"/>
<reference evidence="10 11" key="1">
    <citation type="journal article" date="2019" name="Int. J. Syst. Evol. Microbiol.">
        <title>The Global Catalogue of Microorganisms (GCM) 10K type strain sequencing project: providing services to taxonomists for standard genome sequencing and annotation.</title>
        <authorList>
            <consortium name="The Broad Institute Genomics Platform"/>
            <consortium name="The Broad Institute Genome Sequencing Center for Infectious Disease"/>
            <person name="Wu L."/>
            <person name="Ma J."/>
        </authorList>
    </citation>
    <scope>NUCLEOTIDE SEQUENCE [LARGE SCALE GENOMIC DNA]</scope>
    <source>
        <strain evidence="10 11">JCM 6833</strain>
    </source>
</reference>
<feature type="transmembrane region" description="Helical" evidence="8">
    <location>
        <begin position="58"/>
        <end position="77"/>
    </location>
</feature>
<protein>
    <submittedName>
        <fullName evidence="10">DUF5706 domain-containing protein</fullName>
    </submittedName>
</protein>
<keyword evidence="4" id="KW-0547">Nucleotide-binding</keyword>
<feature type="transmembrane region" description="Helical" evidence="8">
    <location>
        <begin position="32"/>
        <end position="52"/>
    </location>
</feature>
<comment type="subcellular location">
    <subcellularLocation>
        <location evidence="1">Cell membrane</location>
    </subcellularLocation>
</comment>
<evidence type="ECO:0000256" key="7">
    <source>
        <dbReference type="ARBA" id="ARBA00023136"/>
    </source>
</evidence>
<accession>A0ABN3PCJ2</accession>
<dbReference type="RefSeq" id="WP_344537508.1">
    <property type="nucleotide sequence ID" value="NZ_BAAATD010000001.1"/>
</dbReference>
<keyword evidence="6" id="KW-0051">Antiviral defense</keyword>
<organism evidence="10 11">
    <name type="scientific">Actinomadura fulvescens</name>
    <dbReference type="NCBI Taxonomy" id="46160"/>
    <lineage>
        <taxon>Bacteria</taxon>
        <taxon>Bacillati</taxon>
        <taxon>Actinomycetota</taxon>
        <taxon>Actinomycetes</taxon>
        <taxon>Streptosporangiales</taxon>
        <taxon>Thermomonosporaceae</taxon>
        <taxon>Actinomadura</taxon>
    </lineage>
</organism>
<evidence type="ECO:0000256" key="5">
    <source>
        <dbReference type="ARBA" id="ARBA00022989"/>
    </source>
</evidence>
<dbReference type="EMBL" id="BAAATD010000001">
    <property type="protein sequence ID" value="GAA2576770.1"/>
    <property type="molecule type" value="Genomic_DNA"/>
</dbReference>
<evidence type="ECO:0000313" key="11">
    <source>
        <dbReference type="Proteomes" id="UP001501509"/>
    </source>
</evidence>
<keyword evidence="2" id="KW-1003">Cell membrane</keyword>
<keyword evidence="3 8" id="KW-0812">Transmembrane</keyword>
<feature type="domain" description="Pycsar effector protein" evidence="9">
    <location>
        <begin position="15"/>
        <end position="154"/>
    </location>
</feature>
<evidence type="ECO:0000256" key="2">
    <source>
        <dbReference type="ARBA" id="ARBA00022475"/>
    </source>
</evidence>
<evidence type="ECO:0000256" key="1">
    <source>
        <dbReference type="ARBA" id="ARBA00004236"/>
    </source>
</evidence>
<evidence type="ECO:0000259" key="9">
    <source>
        <dbReference type="Pfam" id="PF18967"/>
    </source>
</evidence>
<feature type="transmembrane region" description="Helical" evidence="8">
    <location>
        <begin position="138"/>
        <end position="158"/>
    </location>
</feature>
<gene>
    <name evidence="10" type="ORF">GCM10010411_06600</name>
</gene>
<comment type="caution">
    <text evidence="10">The sequence shown here is derived from an EMBL/GenBank/DDBJ whole genome shotgun (WGS) entry which is preliminary data.</text>
</comment>
<evidence type="ECO:0000256" key="3">
    <source>
        <dbReference type="ARBA" id="ARBA00022692"/>
    </source>
</evidence>
<evidence type="ECO:0000313" key="10">
    <source>
        <dbReference type="EMBL" id="GAA2576770.1"/>
    </source>
</evidence>
<sequence>MSTSRTQVPGRALLEGELLAVRGELARIDTKVATLTSLAGAILAFLVTQAGADNPWPVKVLLVSAGLALAAAAVLLLTQVLRPRLGTTGFCRWAFMTGDEVRRALLTCSEYGEQAHQTTELIVLSRLARTKYQAVQRAVDLLTTGLVLTFAALVAGVLA</sequence>
<evidence type="ECO:0000256" key="8">
    <source>
        <dbReference type="SAM" id="Phobius"/>
    </source>
</evidence>
<evidence type="ECO:0000256" key="6">
    <source>
        <dbReference type="ARBA" id="ARBA00023118"/>
    </source>
</evidence>
<name>A0ABN3PCJ2_9ACTN</name>
<evidence type="ECO:0000256" key="4">
    <source>
        <dbReference type="ARBA" id="ARBA00022741"/>
    </source>
</evidence>
<dbReference type="InterPro" id="IPR043760">
    <property type="entry name" value="PycTM_dom"/>
</dbReference>